<proteinExistence type="predicted"/>
<evidence type="ECO:0000256" key="1">
    <source>
        <dbReference type="SAM" id="MobiDB-lite"/>
    </source>
</evidence>
<feature type="compositionally biased region" description="Low complexity" evidence="1">
    <location>
        <begin position="148"/>
        <end position="206"/>
    </location>
</feature>
<name>A0A845L126_9FIRM</name>
<dbReference type="EMBL" id="WXEY01000008">
    <property type="protein sequence ID" value="MZP29913.1"/>
    <property type="molecule type" value="Genomic_DNA"/>
</dbReference>
<organism evidence="2 3">
    <name type="scientific">Heliomicrobium undosum</name>
    <dbReference type="NCBI Taxonomy" id="121734"/>
    <lineage>
        <taxon>Bacteria</taxon>
        <taxon>Bacillati</taxon>
        <taxon>Bacillota</taxon>
        <taxon>Clostridia</taxon>
        <taxon>Eubacteriales</taxon>
        <taxon>Heliobacteriaceae</taxon>
        <taxon>Heliomicrobium</taxon>
    </lineage>
</organism>
<reference evidence="2 3" key="1">
    <citation type="submission" date="2020-01" db="EMBL/GenBank/DDBJ databases">
        <title>Whole-genome sequence of Heliobacterium undosum DSM 13378.</title>
        <authorList>
            <person name="Kyndt J.A."/>
            <person name="Meyer T.E."/>
        </authorList>
    </citation>
    <scope>NUCLEOTIDE SEQUENCE [LARGE SCALE GENOMIC DNA]</scope>
    <source>
        <strain evidence="2 3">DSM 13378</strain>
    </source>
</reference>
<dbReference type="Proteomes" id="UP000463470">
    <property type="component" value="Unassembled WGS sequence"/>
</dbReference>
<gene>
    <name evidence="2" type="ORF">GTO91_09380</name>
</gene>
<feature type="region of interest" description="Disordered" evidence="1">
    <location>
        <begin position="131"/>
        <end position="206"/>
    </location>
</feature>
<comment type="caution">
    <text evidence="2">The sequence shown here is derived from an EMBL/GenBank/DDBJ whole genome shotgun (WGS) entry which is preliminary data.</text>
</comment>
<protein>
    <submittedName>
        <fullName evidence="2">Uncharacterized protein</fullName>
    </submittedName>
</protein>
<keyword evidence="3" id="KW-1185">Reference proteome</keyword>
<dbReference type="RefSeq" id="WP_170294168.1">
    <property type="nucleotide sequence ID" value="NZ_WXEY01000008.1"/>
</dbReference>
<accession>A0A845L126</accession>
<sequence>MKPLFAPGSAPPERPSREEVASISDSPGEPLETLLADGSGRRIPWRKTVALASVLGMTLATTGCSDDPPPPPDDGQINAAQEVFYEEEEDVDDNDIFVYSGGHYYPYRSYNGSMAGNTIVRKDNGTYVPYTGSKHPPSWTANPGYVKPATSASRPTTSSGVGTVTRKSSGGSSSSFGSSGSSSSFGSSSSGARSSSSGLGSSSSGG</sequence>
<evidence type="ECO:0000313" key="2">
    <source>
        <dbReference type="EMBL" id="MZP29913.1"/>
    </source>
</evidence>
<evidence type="ECO:0000313" key="3">
    <source>
        <dbReference type="Proteomes" id="UP000463470"/>
    </source>
</evidence>
<feature type="region of interest" description="Disordered" evidence="1">
    <location>
        <begin position="1"/>
        <end position="37"/>
    </location>
</feature>
<dbReference type="AlphaFoldDB" id="A0A845L126"/>